<proteinExistence type="predicted"/>
<sequence>MAYSITNKIGSAAEIDKSGSSTLPSLHMQDVSSLITPERLDDTNYIKWSLNEKNKVRDGDSFMELRLLQRIRIQRNMKLGRIRTIWLNLGFLMLRPGKSGHYSIVHLPPRRFGTPSNKPTQTGSCKSFNPEAEDSISKSHLVTAEAFVAKIDLTNSTHKSLACTINLVVNLIFIPK</sequence>
<evidence type="ECO:0000313" key="1">
    <source>
        <dbReference type="EMBL" id="TKR85127.1"/>
    </source>
</evidence>
<accession>A0A4U5NNA5</accession>
<gene>
    <name evidence="1" type="ORF">D5086_0000251550</name>
</gene>
<protein>
    <submittedName>
        <fullName evidence="1">Uncharacterized protein</fullName>
    </submittedName>
</protein>
<organism evidence="1">
    <name type="scientific">Populus alba</name>
    <name type="common">White poplar</name>
    <dbReference type="NCBI Taxonomy" id="43335"/>
    <lineage>
        <taxon>Eukaryota</taxon>
        <taxon>Viridiplantae</taxon>
        <taxon>Streptophyta</taxon>
        <taxon>Embryophyta</taxon>
        <taxon>Tracheophyta</taxon>
        <taxon>Spermatophyta</taxon>
        <taxon>Magnoliopsida</taxon>
        <taxon>eudicotyledons</taxon>
        <taxon>Gunneridae</taxon>
        <taxon>Pentapetalae</taxon>
        <taxon>rosids</taxon>
        <taxon>fabids</taxon>
        <taxon>Malpighiales</taxon>
        <taxon>Salicaceae</taxon>
        <taxon>Saliceae</taxon>
        <taxon>Populus</taxon>
    </lineage>
</organism>
<comment type="caution">
    <text evidence="1">The sequence shown here is derived from an EMBL/GenBank/DDBJ whole genome shotgun (WGS) entry which is preliminary data.</text>
</comment>
<reference evidence="1" key="1">
    <citation type="submission" date="2018-10" db="EMBL/GenBank/DDBJ databases">
        <title>Population genomic analysis revealed the cold adaptation of white poplar.</title>
        <authorList>
            <person name="Liu Y.-J."/>
        </authorList>
    </citation>
    <scope>NUCLEOTIDE SEQUENCE [LARGE SCALE GENOMIC DNA]</scope>
    <source>
        <strain evidence="1">PAL-ZL1</strain>
    </source>
</reference>
<dbReference type="AlphaFoldDB" id="A0A4U5NNA5"/>
<name>A0A4U5NNA5_POPAL</name>
<dbReference type="EMBL" id="RCHU01000970">
    <property type="protein sequence ID" value="TKR85127.1"/>
    <property type="molecule type" value="Genomic_DNA"/>
</dbReference>